<dbReference type="InterPro" id="IPR005864">
    <property type="entry name" value="ATP_synth_F0_bsu_bac"/>
</dbReference>
<evidence type="ECO:0000313" key="21">
    <source>
        <dbReference type="EMBL" id="SIR82360.1"/>
    </source>
</evidence>
<comment type="function">
    <text evidence="14">This fusion protein includes a component of the F(0) channel (subunit b) and of the F(1) subunit (subunit delta). Two copies of subunit b and one of delta together form the peripheral 'stator' stalk which links F(1) to F(0).</text>
</comment>
<accession>A0A1N7E2S1</accession>
<evidence type="ECO:0000256" key="9">
    <source>
        <dbReference type="ARBA" id="ARBA00022989"/>
    </source>
</evidence>
<dbReference type="OrthoDB" id="5242917at2"/>
<dbReference type="SUPFAM" id="SSF81573">
    <property type="entry name" value="F1F0 ATP synthase subunit B, membrane domain"/>
    <property type="match status" value="1"/>
</dbReference>
<dbReference type="GO" id="GO:0046933">
    <property type="term" value="F:proton-transporting ATP synthase activity, rotational mechanism"/>
    <property type="evidence" value="ECO:0007669"/>
    <property type="project" value="UniProtKB-UniRule"/>
</dbReference>
<comment type="function">
    <text evidence="18">This protein is part of the stalk that links CF(0) to CF(1). It either transmits conformational changes from CF(0) to CF(1) or is implicated in proton conduction.</text>
</comment>
<keyword evidence="13 17" id="KW-0066">ATP synthesis</keyword>
<dbReference type="RefSeq" id="WP_076477238.1">
    <property type="nucleotide sequence ID" value="NZ_FTNT01000002.1"/>
</dbReference>
<evidence type="ECO:0000256" key="15">
    <source>
        <dbReference type="ARBA" id="ARBA00025198"/>
    </source>
</evidence>
<evidence type="ECO:0000256" key="12">
    <source>
        <dbReference type="ARBA" id="ARBA00023268"/>
    </source>
</evidence>
<evidence type="ECO:0000256" key="19">
    <source>
        <dbReference type="SAM" id="Coils"/>
    </source>
</evidence>
<comment type="similarity">
    <text evidence="2">In the C-terminal section; belongs to the ATPase delta chain family.</text>
</comment>
<evidence type="ECO:0000256" key="2">
    <source>
        <dbReference type="ARBA" id="ARBA00010377"/>
    </source>
</evidence>
<evidence type="ECO:0000256" key="4">
    <source>
        <dbReference type="ARBA" id="ARBA00022448"/>
    </source>
</evidence>
<keyword evidence="18" id="KW-0139">CF(1)</keyword>
<keyword evidence="19" id="KW-0175">Coiled coil</keyword>
<comment type="function">
    <text evidence="15 17">F(1)F(0) ATP synthase produces ATP from ADP in the presence of a proton or sodium gradient. F-type ATPases consist of two structural domains, F(1) containing the extramembraneous catalytic core and F(0) containing the membrane proton channel, linked together by a central stalk and a peripheral stalk. During catalysis, ATP synthesis in the catalytic domain of F(1) is coupled via a rotary mechanism of the central stalk subunits to proton translocation.</text>
</comment>
<name>A0A1N7E2S1_9NOCA</name>
<evidence type="ECO:0000256" key="1">
    <source>
        <dbReference type="ARBA" id="ARBA00004162"/>
    </source>
</evidence>
<dbReference type="InterPro" id="IPR028987">
    <property type="entry name" value="ATP_synth_B-like_membr_sf"/>
</dbReference>
<dbReference type="STRING" id="1344003.SAMN05445060_1125"/>
<keyword evidence="8 17" id="KW-0375">Hydrogen ion transport</keyword>
<evidence type="ECO:0000256" key="14">
    <source>
        <dbReference type="ARBA" id="ARBA00024925"/>
    </source>
</evidence>
<protein>
    <recommendedName>
        <fullName evidence="17 18">Multifunctional fusion protein</fullName>
    </recommendedName>
    <domain>
        <recommendedName>
            <fullName evidence="17">ATP synthase subunit b</fullName>
        </recommendedName>
        <alternativeName>
            <fullName evidence="17">ATP synthase F(0) sector subunit b</fullName>
        </alternativeName>
        <alternativeName>
            <fullName evidence="17">ATPase subunit I</fullName>
        </alternativeName>
        <alternativeName>
            <fullName evidence="17">F-type ATPase subunit b</fullName>
            <shortName evidence="17">F-ATPase subunit b</shortName>
        </alternativeName>
    </domain>
    <domain>
        <recommendedName>
            <fullName evidence="18">ATP synthase subunit delta</fullName>
        </recommendedName>
        <alternativeName>
            <fullName evidence="18">ATP synthase F(1) sector subunit delta</fullName>
        </alternativeName>
        <alternativeName>
            <fullName evidence="18">F-type ATPase subunit delta</fullName>
            <shortName evidence="18">F-ATPase subunit delta</shortName>
        </alternativeName>
    </domain>
</protein>
<feature type="coiled-coil region" evidence="19">
    <location>
        <begin position="37"/>
        <end position="71"/>
    </location>
</feature>
<evidence type="ECO:0000313" key="22">
    <source>
        <dbReference type="Proteomes" id="UP000186218"/>
    </source>
</evidence>
<evidence type="ECO:0000256" key="7">
    <source>
        <dbReference type="ARBA" id="ARBA00022692"/>
    </source>
</evidence>
<evidence type="ECO:0000256" key="10">
    <source>
        <dbReference type="ARBA" id="ARBA00023065"/>
    </source>
</evidence>
<evidence type="ECO:0000256" key="18">
    <source>
        <dbReference type="HAMAP-Rule" id="MF_01416"/>
    </source>
</evidence>
<dbReference type="NCBIfam" id="NF009967">
    <property type="entry name" value="PRK13430.1"/>
    <property type="match status" value="1"/>
</dbReference>
<dbReference type="PANTHER" id="PTHR11910">
    <property type="entry name" value="ATP SYNTHASE DELTA CHAIN"/>
    <property type="match status" value="1"/>
</dbReference>
<keyword evidence="5 17" id="KW-1003">Cell membrane</keyword>
<reference evidence="21 22" key="1">
    <citation type="submission" date="2017-01" db="EMBL/GenBank/DDBJ databases">
        <authorList>
            <person name="Mah S.A."/>
            <person name="Swanson W.J."/>
            <person name="Moy G.W."/>
            <person name="Vacquier V.D."/>
        </authorList>
    </citation>
    <scope>NUCLEOTIDE SEQUENCE [LARGE SCALE GENOMIC DNA]</scope>
    <source>
        <strain evidence="21 22">CPCC 203464</strain>
    </source>
</reference>
<dbReference type="EMBL" id="FTNT01000002">
    <property type="protein sequence ID" value="SIR82360.1"/>
    <property type="molecule type" value="Genomic_DNA"/>
</dbReference>
<evidence type="ECO:0000256" key="16">
    <source>
        <dbReference type="ARBA" id="ARBA00025830"/>
    </source>
</evidence>
<evidence type="ECO:0000256" key="3">
    <source>
        <dbReference type="ARBA" id="ARBA00010811"/>
    </source>
</evidence>
<comment type="subunit">
    <text evidence="16 17">F-type ATPases have 2 components, F(1) - the catalytic core - and F(0) - the membrane proton channel. F(1) has five subunits: alpha(3), beta(3), gamma(1), delta(1), epsilon(1). F(0) has three main subunits: a(1), b(2) and c(10-14). The alpha and beta chains form an alternating ring which encloses part of the gamma chain. F(1) is attached to F(0) by a central stalk formed by the gamma and epsilon chains, while a peripheral stalk is formed by the delta and b chains.</text>
</comment>
<dbReference type="InterPro" id="IPR002146">
    <property type="entry name" value="ATP_synth_b/b'su_bac/chlpt"/>
</dbReference>
<dbReference type="Pfam" id="PF00430">
    <property type="entry name" value="ATP-synt_B"/>
    <property type="match status" value="1"/>
</dbReference>
<dbReference type="SUPFAM" id="SSF47928">
    <property type="entry name" value="N-terminal domain of the delta subunit of the F1F0-ATP synthase"/>
    <property type="match status" value="1"/>
</dbReference>
<evidence type="ECO:0000256" key="11">
    <source>
        <dbReference type="ARBA" id="ARBA00023136"/>
    </source>
</evidence>
<dbReference type="Proteomes" id="UP000186218">
    <property type="component" value="Unassembled WGS sequence"/>
</dbReference>
<keyword evidence="12" id="KW-0511">Multifunctional enzyme</keyword>
<dbReference type="AlphaFoldDB" id="A0A1N7E2S1"/>
<sequence length="450" mass="49320">MGIFIGQLVGFLLILFVLWKYVLPPLNKAVEQRQNTVSSQMSESEAAKKRLDEARNAYDKAMSDARAESARIREEARGDADAISEEMRVQADHEVQRITEHGKSQVALNRSALVRELRAGLGLTAIELAGKRVREHLDDPGAKSDSVDRVIADLEHMADQGSDRSQISRPSDKVGVNSMRAASREAMRRLQQDFDEKSRSLGEDELTGVGEDLTKVVDLLAGEPVLRKHLAEPSDDTEGKKHLVHRLFDQQISGPAADLLATAASGKWSSTRDFTVGIERVARFALLKIADDQGKIDEVEDQLFRFGRVLSAQPRLTQLLSDSSAPIDSRLGLLDTLVGGKVDDITKKLLDQSIRLLQGRSAESAVNDLAELAAARRGQSVAKVVSAEGLDDGQRDRLKTVLGRIYGRDISLQTEKNPEILGGLRISVGDEVIDADIATRLAKASEQLPR</sequence>
<comment type="similarity">
    <text evidence="17">Belongs to the ATPase B chain family.</text>
</comment>
<comment type="subcellular location">
    <subcellularLocation>
        <location evidence="18">Cell membrane</location>
        <topology evidence="18">Peripheral membrane protein</topology>
    </subcellularLocation>
    <subcellularLocation>
        <location evidence="1 17">Cell membrane</location>
        <topology evidence="1 17">Single-pass membrane protein</topology>
    </subcellularLocation>
</comment>
<evidence type="ECO:0000256" key="6">
    <source>
        <dbReference type="ARBA" id="ARBA00022547"/>
    </source>
</evidence>
<keyword evidence="7 17" id="KW-0812">Transmembrane</keyword>
<keyword evidence="9 17" id="KW-1133">Transmembrane helix</keyword>
<evidence type="ECO:0000256" key="5">
    <source>
        <dbReference type="ARBA" id="ARBA00022475"/>
    </source>
</evidence>
<dbReference type="Gene3D" id="1.20.5.620">
    <property type="entry name" value="F1F0 ATP synthase subunit B, membrane domain"/>
    <property type="match status" value="1"/>
</dbReference>
<evidence type="ECO:0000256" key="20">
    <source>
        <dbReference type="SAM" id="MobiDB-lite"/>
    </source>
</evidence>
<dbReference type="Pfam" id="PF00213">
    <property type="entry name" value="OSCP"/>
    <property type="match status" value="1"/>
</dbReference>
<comment type="similarity">
    <text evidence="3">In the N-terminal section; belongs to the ATPase B chain family.</text>
</comment>
<gene>
    <name evidence="17" type="primary">atpF</name>
    <name evidence="18" type="synonym">atpH</name>
    <name evidence="21" type="ORF">SAMN05445060_1125</name>
</gene>
<dbReference type="HAMAP" id="MF_01398">
    <property type="entry name" value="ATP_synth_b_bprime"/>
    <property type="match status" value="1"/>
</dbReference>
<evidence type="ECO:0000256" key="17">
    <source>
        <dbReference type="HAMAP-Rule" id="MF_01398"/>
    </source>
</evidence>
<evidence type="ECO:0000256" key="8">
    <source>
        <dbReference type="ARBA" id="ARBA00022781"/>
    </source>
</evidence>
<keyword evidence="4 17" id="KW-0813">Transport</keyword>
<comment type="function">
    <text evidence="17">Component of the F(0) channel, it forms part of the peripheral stalk, linking F(1) to F(0).</text>
</comment>
<keyword evidence="11 17" id="KW-0472">Membrane</keyword>
<dbReference type="InterPro" id="IPR000711">
    <property type="entry name" value="ATPase_OSCP/dsu"/>
</dbReference>
<dbReference type="GO" id="GO:0045259">
    <property type="term" value="C:proton-transporting ATP synthase complex"/>
    <property type="evidence" value="ECO:0007669"/>
    <property type="project" value="UniProtKB-KW"/>
</dbReference>
<dbReference type="InterPro" id="IPR026015">
    <property type="entry name" value="ATP_synth_OSCP/delta_N_sf"/>
</dbReference>
<dbReference type="PRINTS" id="PR00125">
    <property type="entry name" value="ATPASEDELTA"/>
</dbReference>
<dbReference type="CDD" id="cd06503">
    <property type="entry name" value="ATP-synt_Fo_b"/>
    <property type="match status" value="1"/>
</dbReference>
<keyword evidence="10 17" id="KW-0406">Ion transport</keyword>
<feature type="region of interest" description="Disordered" evidence="20">
    <location>
        <begin position="159"/>
        <end position="181"/>
    </location>
</feature>
<dbReference type="NCBIfam" id="NF009961">
    <property type="entry name" value="PRK13428.1"/>
    <property type="match status" value="1"/>
</dbReference>
<keyword evidence="22" id="KW-1185">Reference proteome</keyword>
<comment type="similarity">
    <text evidence="18">Belongs to the ATPase delta chain family.</text>
</comment>
<dbReference type="HAMAP" id="MF_01416">
    <property type="entry name" value="ATP_synth_delta_bact"/>
    <property type="match status" value="1"/>
</dbReference>
<proteinExistence type="inferred from homology"/>
<evidence type="ECO:0000256" key="13">
    <source>
        <dbReference type="ARBA" id="ARBA00023310"/>
    </source>
</evidence>
<dbReference type="GO" id="GO:0005886">
    <property type="term" value="C:plasma membrane"/>
    <property type="evidence" value="ECO:0007669"/>
    <property type="project" value="UniProtKB-SubCell"/>
</dbReference>
<dbReference type="Gene3D" id="1.10.520.20">
    <property type="entry name" value="N-terminal domain of the delta subunit of the F1F0-ATP synthase"/>
    <property type="match status" value="1"/>
</dbReference>
<keyword evidence="6 17" id="KW-0138">CF(0)</keyword>
<organism evidence="21 22">
    <name type="scientific">Williamsia sterculiae</name>
    <dbReference type="NCBI Taxonomy" id="1344003"/>
    <lineage>
        <taxon>Bacteria</taxon>
        <taxon>Bacillati</taxon>
        <taxon>Actinomycetota</taxon>
        <taxon>Actinomycetes</taxon>
        <taxon>Mycobacteriales</taxon>
        <taxon>Nocardiaceae</taxon>
        <taxon>Williamsia</taxon>
    </lineage>
</organism>
<dbReference type="NCBIfam" id="TIGR01144">
    <property type="entry name" value="ATP_synt_b"/>
    <property type="match status" value="1"/>
</dbReference>